<feature type="region of interest" description="Disordered" evidence="1">
    <location>
        <begin position="290"/>
        <end position="312"/>
    </location>
</feature>
<feature type="transmembrane region" description="Helical" evidence="2">
    <location>
        <begin position="116"/>
        <end position="139"/>
    </location>
</feature>
<evidence type="ECO:0000256" key="2">
    <source>
        <dbReference type="SAM" id="Phobius"/>
    </source>
</evidence>
<feature type="domain" description="DUF6534" evidence="3">
    <location>
        <begin position="163"/>
        <end position="249"/>
    </location>
</feature>
<keyword evidence="2" id="KW-0812">Transmembrane</keyword>
<dbReference type="EMBL" id="WIUZ02000004">
    <property type="protein sequence ID" value="KAF9788213.1"/>
    <property type="molecule type" value="Genomic_DNA"/>
</dbReference>
<feature type="compositionally biased region" description="Basic and acidic residues" evidence="1">
    <location>
        <begin position="303"/>
        <end position="312"/>
    </location>
</feature>
<dbReference type="Pfam" id="PF20152">
    <property type="entry name" value="DUF6534"/>
    <property type="match status" value="1"/>
</dbReference>
<dbReference type="Proteomes" id="UP000736335">
    <property type="component" value="Unassembled WGS sequence"/>
</dbReference>
<feature type="transmembrane region" description="Helical" evidence="2">
    <location>
        <begin position="12"/>
        <end position="34"/>
    </location>
</feature>
<keyword evidence="2" id="KW-0472">Membrane</keyword>
<keyword evidence="5" id="KW-1185">Reference proteome</keyword>
<comment type="caution">
    <text evidence="4">The sequence shown here is derived from an EMBL/GenBank/DDBJ whole genome shotgun (WGS) entry which is preliminary data.</text>
</comment>
<feature type="transmembrane region" description="Helical" evidence="2">
    <location>
        <begin position="87"/>
        <end position="109"/>
    </location>
</feature>
<dbReference type="PANTHER" id="PTHR40465">
    <property type="entry name" value="CHROMOSOME 1, WHOLE GENOME SHOTGUN SEQUENCE"/>
    <property type="match status" value="1"/>
</dbReference>
<gene>
    <name evidence="4" type="ORF">BJ322DRAFT_1047759</name>
</gene>
<evidence type="ECO:0000256" key="1">
    <source>
        <dbReference type="SAM" id="MobiDB-lite"/>
    </source>
</evidence>
<name>A0A9P6HJ44_9AGAM</name>
<evidence type="ECO:0000313" key="5">
    <source>
        <dbReference type="Proteomes" id="UP000736335"/>
    </source>
</evidence>
<accession>A0A9P6HJ44</accession>
<reference evidence="4" key="2">
    <citation type="submission" date="2020-11" db="EMBL/GenBank/DDBJ databases">
        <authorList>
            <consortium name="DOE Joint Genome Institute"/>
            <person name="Kuo A."/>
            <person name="Miyauchi S."/>
            <person name="Kiss E."/>
            <person name="Drula E."/>
            <person name="Kohler A."/>
            <person name="Sanchez-Garcia M."/>
            <person name="Andreopoulos B."/>
            <person name="Barry K.W."/>
            <person name="Bonito G."/>
            <person name="Buee M."/>
            <person name="Carver A."/>
            <person name="Chen C."/>
            <person name="Cichocki N."/>
            <person name="Clum A."/>
            <person name="Culley D."/>
            <person name="Crous P.W."/>
            <person name="Fauchery L."/>
            <person name="Girlanda M."/>
            <person name="Hayes R."/>
            <person name="Keri Z."/>
            <person name="Labutti K."/>
            <person name="Lipzen A."/>
            <person name="Lombard V."/>
            <person name="Magnuson J."/>
            <person name="Maillard F."/>
            <person name="Morin E."/>
            <person name="Murat C."/>
            <person name="Nolan M."/>
            <person name="Ohm R."/>
            <person name="Pangilinan J."/>
            <person name="Pereira M."/>
            <person name="Perotto S."/>
            <person name="Peter M."/>
            <person name="Riley R."/>
            <person name="Sitrit Y."/>
            <person name="Stielow B."/>
            <person name="Szollosi G."/>
            <person name="Zifcakova L."/>
            <person name="Stursova M."/>
            <person name="Spatafora J.W."/>
            <person name="Tedersoo L."/>
            <person name="Vaario L.-M."/>
            <person name="Yamada A."/>
            <person name="Yan M."/>
            <person name="Wang P."/>
            <person name="Xu J."/>
            <person name="Bruns T."/>
            <person name="Baldrian P."/>
            <person name="Vilgalys R."/>
            <person name="Henrissat B."/>
            <person name="Grigoriev I.V."/>
            <person name="Hibbett D."/>
            <person name="Nagy L.G."/>
            <person name="Martin F.M."/>
        </authorList>
    </citation>
    <scope>NUCLEOTIDE SEQUENCE</scope>
    <source>
        <strain evidence="4">UH-Tt-Lm1</strain>
    </source>
</reference>
<dbReference type="AlphaFoldDB" id="A0A9P6HJ44"/>
<sequence>MDMDLGLILGPIVLAVVFNGAVYGTCVIQWYNYYTSGYKDPWYTRLLVAWVVFLDTFHTAAATYMLWDFVVPNFGKPEVFVHLPWPYPTTPIFICLASVPIQIFLAYRIKGLSHSWLLFLGLAALSLAQGACGIAGGILATINPDPIHFAALLPLANSWISIAVFVDVAVTLSLFYYLRRSKTGFKRTDNVIERLIRTAIETASIGAVFCIIDVIVFTTRINTNLHFFFALPQGRIYTNTLMMTLNSRANLREEMNSTGVHSFNVTGSGSGNMRRKTEVSIGITQSIQMDRIPSANGQDQESYDERKIATVA</sequence>
<protein>
    <recommendedName>
        <fullName evidence="3">DUF6534 domain-containing protein</fullName>
    </recommendedName>
</protein>
<keyword evidence="2" id="KW-1133">Transmembrane helix</keyword>
<organism evidence="4 5">
    <name type="scientific">Thelephora terrestris</name>
    <dbReference type="NCBI Taxonomy" id="56493"/>
    <lineage>
        <taxon>Eukaryota</taxon>
        <taxon>Fungi</taxon>
        <taxon>Dikarya</taxon>
        <taxon>Basidiomycota</taxon>
        <taxon>Agaricomycotina</taxon>
        <taxon>Agaricomycetes</taxon>
        <taxon>Thelephorales</taxon>
        <taxon>Thelephoraceae</taxon>
        <taxon>Thelephora</taxon>
    </lineage>
</organism>
<proteinExistence type="predicted"/>
<dbReference type="InterPro" id="IPR045339">
    <property type="entry name" value="DUF6534"/>
</dbReference>
<feature type="transmembrane region" description="Helical" evidence="2">
    <location>
        <begin position="46"/>
        <end position="67"/>
    </location>
</feature>
<evidence type="ECO:0000313" key="4">
    <source>
        <dbReference type="EMBL" id="KAF9788213.1"/>
    </source>
</evidence>
<dbReference type="PANTHER" id="PTHR40465:SF1">
    <property type="entry name" value="DUF6534 DOMAIN-CONTAINING PROTEIN"/>
    <property type="match status" value="1"/>
</dbReference>
<evidence type="ECO:0000259" key="3">
    <source>
        <dbReference type="Pfam" id="PF20152"/>
    </source>
</evidence>
<feature type="transmembrane region" description="Helical" evidence="2">
    <location>
        <begin position="159"/>
        <end position="178"/>
    </location>
</feature>
<dbReference type="OrthoDB" id="2562493at2759"/>
<reference evidence="4" key="1">
    <citation type="journal article" date="2020" name="Nat. Commun.">
        <title>Large-scale genome sequencing of mycorrhizal fungi provides insights into the early evolution of symbiotic traits.</title>
        <authorList>
            <person name="Miyauchi S."/>
            <person name="Kiss E."/>
            <person name="Kuo A."/>
            <person name="Drula E."/>
            <person name="Kohler A."/>
            <person name="Sanchez-Garcia M."/>
            <person name="Morin E."/>
            <person name="Andreopoulos B."/>
            <person name="Barry K.W."/>
            <person name="Bonito G."/>
            <person name="Buee M."/>
            <person name="Carver A."/>
            <person name="Chen C."/>
            <person name="Cichocki N."/>
            <person name="Clum A."/>
            <person name="Culley D."/>
            <person name="Crous P.W."/>
            <person name="Fauchery L."/>
            <person name="Girlanda M."/>
            <person name="Hayes R.D."/>
            <person name="Keri Z."/>
            <person name="LaButti K."/>
            <person name="Lipzen A."/>
            <person name="Lombard V."/>
            <person name="Magnuson J."/>
            <person name="Maillard F."/>
            <person name="Murat C."/>
            <person name="Nolan M."/>
            <person name="Ohm R.A."/>
            <person name="Pangilinan J."/>
            <person name="Pereira M.F."/>
            <person name="Perotto S."/>
            <person name="Peter M."/>
            <person name="Pfister S."/>
            <person name="Riley R."/>
            <person name="Sitrit Y."/>
            <person name="Stielow J.B."/>
            <person name="Szollosi G."/>
            <person name="Zifcakova L."/>
            <person name="Stursova M."/>
            <person name="Spatafora J.W."/>
            <person name="Tedersoo L."/>
            <person name="Vaario L.M."/>
            <person name="Yamada A."/>
            <person name="Yan M."/>
            <person name="Wang P."/>
            <person name="Xu J."/>
            <person name="Bruns T."/>
            <person name="Baldrian P."/>
            <person name="Vilgalys R."/>
            <person name="Dunand C."/>
            <person name="Henrissat B."/>
            <person name="Grigoriev I.V."/>
            <person name="Hibbett D."/>
            <person name="Nagy L.G."/>
            <person name="Martin F.M."/>
        </authorList>
    </citation>
    <scope>NUCLEOTIDE SEQUENCE</scope>
    <source>
        <strain evidence="4">UH-Tt-Lm1</strain>
    </source>
</reference>
<feature type="transmembrane region" description="Helical" evidence="2">
    <location>
        <begin position="199"/>
        <end position="217"/>
    </location>
</feature>